<accession>A0A0P9Y162</accession>
<evidence type="ECO:0000313" key="3">
    <source>
        <dbReference type="Proteomes" id="UP000050562"/>
    </source>
</evidence>
<dbReference type="NCBIfam" id="NF033927">
    <property type="entry name" value="alph_xenorhab_B"/>
    <property type="match status" value="1"/>
</dbReference>
<dbReference type="PATRIC" id="fig|251707.3.peg.1406"/>
<evidence type="ECO:0000313" key="2">
    <source>
        <dbReference type="EMBL" id="KPY31809.1"/>
    </source>
</evidence>
<dbReference type="Gene3D" id="1.20.5.400">
    <property type="match status" value="1"/>
</dbReference>
<evidence type="ECO:0008006" key="4">
    <source>
        <dbReference type="Google" id="ProtNLM"/>
    </source>
</evidence>
<reference evidence="2 3" key="1">
    <citation type="submission" date="2015-09" db="EMBL/GenBank/DDBJ databases">
        <title>Genome announcement of multiple Pseudomonas syringae strains.</title>
        <authorList>
            <person name="Thakur S."/>
            <person name="Wang P.W."/>
            <person name="Gong Y."/>
            <person name="Weir B.S."/>
            <person name="Guttman D.S."/>
        </authorList>
    </citation>
    <scope>NUCLEOTIDE SEQUENCE [LARGE SCALE GENOMIC DNA]</scope>
    <source>
        <strain evidence="2 3">ICMP3956</strain>
    </source>
</reference>
<dbReference type="EMBL" id="LJRC01000246">
    <property type="protein sequence ID" value="KPY31809.1"/>
    <property type="molecule type" value="Genomic_DNA"/>
</dbReference>
<dbReference type="InterPro" id="IPR047760">
    <property type="entry name" value="XaxB-like"/>
</dbReference>
<dbReference type="Proteomes" id="UP000050562">
    <property type="component" value="Unassembled WGS sequence"/>
</dbReference>
<dbReference type="AlphaFoldDB" id="A0A0P9Y162"/>
<keyword evidence="1" id="KW-0175">Coiled coil</keyword>
<organism evidence="2 3">
    <name type="scientific">Pseudomonas syringae pv. primulae</name>
    <dbReference type="NCBI Taxonomy" id="251707"/>
    <lineage>
        <taxon>Bacteria</taxon>
        <taxon>Pseudomonadati</taxon>
        <taxon>Pseudomonadota</taxon>
        <taxon>Gammaproteobacteria</taxon>
        <taxon>Pseudomonadales</taxon>
        <taxon>Pseudomonadaceae</taxon>
        <taxon>Pseudomonas</taxon>
    </lineage>
</organism>
<proteinExistence type="predicted"/>
<sequence>MDMMNTDASLAEPFAAPDRALMDAARQQIHTQIASLTLDFLPAMKEKLLPLKATLNAADSQFADNLATITAQLKTFSPAAIDQKQQQIETDQSLSDEQKNQALTLLNAQRVRQALELSKVLAKAAHAIASTTDDLQQIRLQLVDSNLTETLQEQLNGFSQQSAGQETKMGTMAEDRRLLDETVKTYEQHNLADVFKDALPTTEELSAIAIPSPHLMALQLGIGRLQTLIGKLGGALKYSDLITERDQLRTRYNNLLTESQTAQKEAKAVTRKLEELATLAGLDNNRMIWVQQSRKLSDSLYRFLENDVSKVRDPTLVNQQVEQFSAYMRSIYSVTRNA</sequence>
<feature type="coiled-coil region" evidence="1">
    <location>
        <begin position="238"/>
        <end position="279"/>
    </location>
</feature>
<name>A0A0P9Y162_9PSED</name>
<comment type="caution">
    <text evidence="2">The sequence shown here is derived from an EMBL/GenBank/DDBJ whole genome shotgun (WGS) entry which is preliminary data.</text>
</comment>
<gene>
    <name evidence="2" type="ORF">ALO52_01073</name>
</gene>
<protein>
    <recommendedName>
        <fullName evidence="4">Binary cytotoxin component</fullName>
    </recommendedName>
</protein>
<evidence type="ECO:0000256" key="1">
    <source>
        <dbReference type="SAM" id="Coils"/>
    </source>
</evidence>